<dbReference type="PANTHER" id="PTHR34106:SF4">
    <property type="entry name" value="BLL5143 PROTEIN"/>
    <property type="match status" value="1"/>
</dbReference>
<name>A0A838L5J3_9SPHN</name>
<keyword evidence="2" id="KW-0808">Transferase</keyword>
<sequence>MSRHLFKHSRVHLRPDPARTVIRPFAPEYPDPFRDDEHPRVRNIVEHILALDEKTLKEKYDLMEEALAERHRNLEGTLMRRYEEVAKRVPACTKASDQGKLVIGAYFSEEYSFEAAALFNPSMVLHPQQEEDGSGAIRFLMSLRGIGEGHISSVTFRTGSWSEEAGFVVDEPSPLAVSPTITKTNGDGSTCIECEESEDVSETVIFPVTDSQRMGVEDLRLCRFVEEDGEVEFYGTYTAFDGRNARSELLRGTGFKTFEVRPLTGSAAEAKGMALFPRKVDGRYVMLGRQDNESIWLLDSEDLFHWDGGAKLISPRYPWEFAQMGNCGSPMEIDEGWLVITHGVGMARNYCLGAALLDKDDPSKVLARTPEPILKPSAKERDGYVPNVVYSCGAMVHDRTLMLPYGVADNFASFASCGVDALLKVME</sequence>
<keyword evidence="4" id="KW-0378">Hydrolase</keyword>
<keyword evidence="1" id="KW-0328">Glycosyltransferase</keyword>
<organism evidence="4 5">
    <name type="scientific">Sphingomonas chungangi</name>
    <dbReference type="NCBI Taxonomy" id="2683589"/>
    <lineage>
        <taxon>Bacteria</taxon>
        <taxon>Pseudomonadati</taxon>
        <taxon>Pseudomonadota</taxon>
        <taxon>Alphaproteobacteria</taxon>
        <taxon>Sphingomonadales</taxon>
        <taxon>Sphingomonadaceae</taxon>
        <taxon>Sphingomonas</taxon>
    </lineage>
</organism>
<dbReference type="AlphaFoldDB" id="A0A838L5J3"/>
<evidence type="ECO:0000313" key="5">
    <source>
        <dbReference type="Proteomes" id="UP000570166"/>
    </source>
</evidence>
<dbReference type="Gene3D" id="2.115.10.20">
    <property type="entry name" value="Glycosyl hydrolase domain, family 43"/>
    <property type="match status" value="1"/>
</dbReference>
<evidence type="ECO:0000256" key="1">
    <source>
        <dbReference type="ARBA" id="ARBA00022676"/>
    </source>
</evidence>
<evidence type="ECO:0000256" key="3">
    <source>
        <dbReference type="ARBA" id="ARBA00024356"/>
    </source>
</evidence>
<dbReference type="InterPro" id="IPR023296">
    <property type="entry name" value="Glyco_hydro_beta-prop_sf"/>
</dbReference>
<gene>
    <name evidence="4" type="ORF">HZF05_09315</name>
</gene>
<proteinExistence type="inferred from homology"/>
<dbReference type="EMBL" id="JACEIB010000006">
    <property type="protein sequence ID" value="MBA2934297.1"/>
    <property type="molecule type" value="Genomic_DNA"/>
</dbReference>
<reference evidence="4 5" key="1">
    <citation type="submission" date="2020-07" db="EMBL/GenBank/DDBJ databases">
        <authorList>
            <person name="Sun Q."/>
        </authorList>
    </citation>
    <scope>NUCLEOTIDE SEQUENCE [LARGE SCALE GENOMIC DNA]</scope>
    <source>
        <strain evidence="4 5">CGMCC 1.13654</strain>
    </source>
</reference>
<comment type="caution">
    <text evidence="4">The sequence shown here is derived from an EMBL/GenBank/DDBJ whole genome shotgun (WGS) entry which is preliminary data.</text>
</comment>
<accession>A0A838L5J3</accession>
<dbReference type="Pfam" id="PF04041">
    <property type="entry name" value="Glyco_hydro_130"/>
    <property type="match status" value="1"/>
</dbReference>
<dbReference type="RefSeq" id="WP_160365796.1">
    <property type="nucleotide sequence ID" value="NZ_JACEIB010000006.1"/>
</dbReference>
<comment type="similarity">
    <text evidence="3">Belongs to the glycosyl hydrolase 130 family.</text>
</comment>
<protein>
    <submittedName>
        <fullName evidence="4">Glycosidase</fullName>
    </submittedName>
</protein>
<dbReference type="CDD" id="cd18613">
    <property type="entry name" value="GH130"/>
    <property type="match status" value="1"/>
</dbReference>
<dbReference type="PANTHER" id="PTHR34106">
    <property type="entry name" value="GLYCOSIDASE"/>
    <property type="match status" value="1"/>
</dbReference>
<keyword evidence="4" id="KW-0326">Glycosidase</keyword>
<evidence type="ECO:0000313" key="4">
    <source>
        <dbReference type="EMBL" id="MBA2934297.1"/>
    </source>
</evidence>
<dbReference type="InterPro" id="IPR007184">
    <property type="entry name" value="Mannoside_phosphorylase"/>
</dbReference>
<dbReference type="SUPFAM" id="SSF75005">
    <property type="entry name" value="Arabinanase/levansucrase/invertase"/>
    <property type="match status" value="1"/>
</dbReference>
<evidence type="ECO:0000256" key="2">
    <source>
        <dbReference type="ARBA" id="ARBA00022679"/>
    </source>
</evidence>
<keyword evidence="5" id="KW-1185">Reference proteome</keyword>
<dbReference type="GO" id="GO:0016798">
    <property type="term" value="F:hydrolase activity, acting on glycosyl bonds"/>
    <property type="evidence" value="ECO:0007669"/>
    <property type="project" value="UniProtKB-KW"/>
</dbReference>
<dbReference type="GO" id="GO:0016757">
    <property type="term" value="F:glycosyltransferase activity"/>
    <property type="evidence" value="ECO:0007669"/>
    <property type="project" value="UniProtKB-KW"/>
</dbReference>
<dbReference type="Proteomes" id="UP000570166">
    <property type="component" value="Unassembled WGS sequence"/>
</dbReference>